<keyword evidence="7" id="KW-0732">Signal</keyword>
<dbReference type="PANTHER" id="PTHR10430:SF16">
    <property type="entry name" value="PEROXIREDOXIN-5, MITOCHONDRIAL"/>
    <property type="match status" value="1"/>
</dbReference>
<feature type="chain" id="PRO_5030807688" description="Thioredoxin domain-containing protein" evidence="7">
    <location>
        <begin position="17"/>
        <end position="271"/>
    </location>
</feature>
<keyword evidence="2" id="KW-0575">Peroxidase</keyword>
<feature type="active site" description="Cysteine sulfenic acid (-SOH) intermediate" evidence="5">
    <location>
        <position position="91"/>
    </location>
</feature>
<dbReference type="InterPro" id="IPR013766">
    <property type="entry name" value="Thioredoxin_domain"/>
</dbReference>
<dbReference type="InterPro" id="IPR037944">
    <property type="entry name" value="PRX5-like"/>
</dbReference>
<evidence type="ECO:0000256" key="3">
    <source>
        <dbReference type="ARBA" id="ARBA00022862"/>
    </source>
</evidence>
<name>A0A7S2C1Y2_9STRA</name>
<dbReference type="GO" id="GO:0008379">
    <property type="term" value="F:thioredoxin peroxidase activity"/>
    <property type="evidence" value="ECO:0007669"/>
    <property type="project" value="InterPro"/>
</dbReference>
<feature type="domain" description="Thioredoxin" evidence="8">
    <location>
        <begin position="46"/>
        <end position="210"/>
    </location>
</feature>
<dbReference type="InterPro" id="IPR013740">
    <property type="entry name" value="Redoxin"/>
</dbReference>
<dbReference type="PANTHER" id="PTHR10430">
    <property type="entry name" value="PEROXIREDOXIN"/>
    <property type="match status" value="1"/>
</dbReference>
<dbReference type="AlphaFoldDB" id="A0A7S2C1Y2"/>
<organism evidence="9">
    <name type="scientific">Florenciella parvula</name>
    <dbReference type="NCBI Taxonomy" id="236787"/>
    <lineage>
        <taxon>Eukaryota</taxon>
        <taxon>Sar</taxon>
        <taxon>Stramenopiles</taxon>
        <taxon>Ochrophyta</taxon>
        <taxon>Dictyochophyceae</taxon>
        <taxon>Florenciellales</taxon>
        <taxon>Florenciella</taxon>
    </lineage>
</organism>
<dbReference type="SUPFAM" id="SSF52833">
    <property type="entry name" value="Thioredoxin-like"/>
    <property type="match status" value="1"/>
</dbReference>
<evidence type="ECO:0000256" key="7">
    <source>
        <dbReference type="SAM" id="SignalP"/>
    </source>
</evidence>
<evidence type="ECO:0000259" key="8">
    <source>
        <dbReference type="PROSITE" id="PS51352"/>
    </source>
</evidence>
<evidence type="ECO:0000256" key="5">
    <source>
        <dbReference type="PIRSR" id="PIRSR637944-1"/>
    </source>
</evidence>
<feature type="coiled-coil region" evidence="6">
    <location>
        <begin position="202"/>
        <end position="229"/>
    </location>
</feature>
<keyword evidence="4" id="KW-0560">Oxidoreductase</keyword>
<dbReference type="GO" id="GO:0034599">
    <property type="term" value="P:cellular response to oxidative stress"/>
    <property type="evidence" value="ECO:0007669"/>
    <property type="project" value="InterPro"/>
</dbReference>
<accession>A0A7S2C1Y2</accession>
<feature type="signal peptide" evidence="7">
    <location>
        <begin position="1"/>
        <end position="16"/>
    </location>
</feature>
<evidence type="ECO:0000313" key="9">
    <source>
        <dbReference type="EMBL" id="CAD9413386.1"/>
    </source>
</evidence>
<evidence type="ECO:0000256" key="1">
    <source>
        <dbReference type="ARBA" id="ARBA00010505"/>
    </source>
</evidence>
<evidence type="ECO:0000256" key="6">
    <source>
        <dbReference type="SAM" id="Coils"/>
    </source>
</evidence>
<dbReference type="GO" id="GO:0045454">
    <property type="term" value="P:cell redox homeostasis"/>
    <property type="evidence" value="ECO:0007669"/>
    <property type="project" value="TreeGrafter"/>
</dbReference>
<dbReference type="GO" id="GO:0042744">
    <property type="term" value="P:hydrogen peroxide catabolic process"/>
    <property type="evidence" value="ECO:0007669"/>
    <property type="project" value="TreeGrafter"/>
</dbReference>
<dbReference type="PROSITE" id="PS51352">
    <property type="entry name" value="THIOREDOXIN_2"/>
    <property type="match status" value="1"/>
</dbReference>
<dbReference type="GO" id="GO:0005737">
    <property type="term" value="C:cytoplasm"/>
    <property type="evidence" value="ECO:0007669"/>
    <property type="project" value="TreeGrafter"/>
</dbReference>
<gene>
    <name evidence="9" type="ORF">FPAR1323_LOCUS8052</name>
</gene>
<dbReference type="EMBL" id="HBGT01015049">
    <property type="protein sequence ID" value="CAD9413386.1"/>
    <property type="molecule type" value="Transcribed_RNA"/>
</dbReference>
<evidence type="ECO:0000256" key="4">
    <source>
        <dbReference type="ARBA" id="ARBA00023002"/>
    </source>
</evidence>
<dbReference type="Pfam" id="PF08534">
    <property type="entry name" value="Redoxin"/>
    <property type="match status" value="1"/>
</dbReference>
<proteinExistence type="inferred from homology"/>
<sequence length="271" mass="27849">MAKVVVALLMMGSATAFKPMATPRLSRRTAALNMAGVAYPENAERIKVGDAAPAVGLTKAEDDVDDTTVSGLFGKGTSVLVNVPGAFTPTCSNTHVTGYLENLAGLEAEGVDNVYIMAVNDRFVMKAWDDSLELDSFREAKIKPELIADGAGTISASMGLLVDKGDMGGRAIRSAVVFKDGVAKYVGVDAGQPEASSAETIMGMLKKEREDAEAAKAAAEAEAKAAAEAAAAEAKAAEVLEGEVDQKQALIGIAVAAAAAYAAYGQSVTPM</sequence>
<keyword evidence="6" id="KW-0175">Coiled coil</keyword>
<dbReference type="InterPro" id="IPR036249">
    <property type="entry name" value="Thioredoxin-like_sf"/>
</dbReference>
<reference evidence="9" key="1">
    <citation type="submission" date="2021-01" db="EMBL/GenBank/DDBJ databases">
        <authorList>
            <person name="Corre E."/>
            <person name="Pelletier E."/>
            <person name="Niang G."/>
            <person name="Scheremetjew M."/>
            <person name="Finn R."/>
            <person name="Kale V."/>
            <person name="Holt S."/>
            <person name="Cochrane G."/>
            <person name="Meng A."/>
            <person name="Brown T."/>
            <person name="Cohen L."/>
        </authorList>
    </citation>
    <scope>NUCLEOTIDE SEQUENCE</scope>
    <source>
        <strain evidence="9">RCC1693</strain>
    </source>
</reference>
<dbReference type="Gene3D" id="3.40.30.10">
    <property type="entry name" value="Glutaredoxin"/>
    <property type="match status" value="1"/>
</dbReference>
<keyword evidence="3" id="KW-0049">Antioxidant</keyword>
<comment type="similarity">
    <text evidence="1">Belongs to the peroxiredoxin family. Prx5 subfamily.</text>
</comment>
<evidence type="ECO:0000256" key="2">
    <source>
        <dbReference type="ARBA" id="ARBA00022559"/>
    </source>
</evidence>
<protein>
    <recommendedName>
        <fullName evidence="8">Thioredoxin domain-containing protein</fullName>
    </recommendedName>
</protein>